<dbReference type="InterPro" id="IPR016181">
    <property type="entry name" value="Acyl_CoA_acyltransferase"/>
</dbReference>
<sequence length="284" mass="33297">MEFKVYDHAYDFERKIESFLLEKEDVFSLFYGVLQAIKAGNYKNPFMATIEEEENVLAFFQMTPPHPLNLIFVDENRLEEIIDFFLINMVELEIDFRSIISLKEWAYKVAAKWEMKTGKTHQLLMDQGLYRLNKVNETLEHSPGSWRYAKEIDSPLIEKWYNLFEHDAGLPISPVEQVKKRVALFLKEQEVFIWEDKGKIVSMMKKSRPTKKGVTVGLVFTPKEERKKGYARTLVTAGSRELLKDFDFCVLYTDLMNPTSNKIYMEIGYERIADSVHLGFDKGE</sequence>
<evidence type="ECO:0000313" key="2">
    <source>
        <dbReference type="EMBL" id="MBP2242965.1"/>
    </source>
</evidence>
<organism evidence="2 3">
    <name type="scientific">Cytobacillus eiseniae</name>
    <dbReference type="NCBI Taxonomy" id="762947"/>
    <lineage>
        <taxon>Bacteria</taxon>
        <taxon>Bacillati</taxon>
        <taxon>Bacillota</taxon>
        <taxon>Bacilli</taxon>
        <taxon>Bacillales</taxon>
        <taxon>Bacillaceae</taxon>
        <taxon>Cytobacillus</taxon>
    </lineage>
</organism>
<comment type="caution">
    <text evidence="2">The sequence shown here is derived from an EMBL/GenBank/DDBJ whole genome shotgun (WGS) entry which is preliminary data.</text>
</comment>
<dbReference type="Pfam" id="PF08445">
    <property type="entry name" value="FR47"/>
    <property type="match status" value="1"/>
</dbReference>
<dbReference type="Proteomes" id="UP001519293">
    <property type="component" value="Unassembled WGS sequence"/>
</dbReference>
<evidence type="ECO:0000313" key="3">
    <source>
        <dbReference type="Proteomes" id="UP001519293"/>
    </source>
</evidence>
<dbReference type="PROSITE" id="PS51186">
    <property type="entry name" value="GNAT"/>
    <property type="match status" value="1"/>
</dbReference>
<feature type="domain" description="N-acetyltransferase" evidence="1">
    <location>
        <begin position="144"/>
        <end position="284"/>
    </location>
</feature>
<dbReference type="EMBL" id="JAGIKZ010000030">
    <property type="protein sequence ID" value="MBP2242965.1"/>
    <property type="molecule type" value="Genomic_DNA"/>
</dbReference>
<evidence type="ECO:0000259" key="1">
    <source>
        <dbReference type="PROSITE" id="PS51186"/>
    </source>
</evidence>
<keyword evidence="3" id="KW-1185">Reference proteome</keyword>
<dbReference type="InterPro" id="IPR013653">
    <property type="entry name" value="GCN5-like_dom"/>
</dbReference>
<dbReference type="Gene3D" id="3.40.630.30">
    <property type="match status" value="1"/>
</dbReference>
<proteinExistence type="predicted"/>
<name>A0ABS4RJ77_9BACI</name>
<dbReference type="SUPFAM" id="SSF55729">
    <property type="entry name" value="Acyl-CoA N-acyltransferases (Nat)"/>
    <property type="match status" value="1"/>
</dbReference>
<gene>
    <name evidence="2" type="ORF">J2Z40_003547</name>
</gene>
<reference evidence="2 3" key="1">
    <citation type="submission" date="2021-03" db="EMBL/GenBank/DDBJ databases">
        <title>Genomic Encyclopedia of Type Strains, Phase IV (KMG-IV): sequencing the most valuable type-strain genomes for metagenomic binning, comparative biology and taxonomic classification.</title>
        <authorList>
            <person name="Goeker M."/>
        </authorList>
    </citation>
    <scope>NUCLEOTIDE SEQUENCE [LARGE SCALE GENOMIC DNA]</scope>
    <source>
        <strain evidence="2 3">DSM 26675</strain>
    </source>
</reference>
<dbReference type="InterPro" id="IPR000182">
    <property type="entry name" value="GNAT_dom"/>
</dbReference>
<dbReference type="RefSeq" id="WP_066392173.1">
    <property type="nucleotide sequence ID" value="NZ_JAGIKZ010000030.1"/>
</dbReference>
<protein>
    <recommendedName>
        <fullName evidence="1">N-acetyltransferase domain-containing protein</fullName>
    </recommendedName>
</protein>
<accession>A0ABS4RJ77</accession>